<accession>A0A2X2F854</accession>
<dbReference type="Proteomes" id="UP000250443">
    <property type="component" value="Unassembled WGS sequence"/>
</dbReference>
<dbReference type="AlphaFoldDB" id="A0A2X2F854"/>
<evidence type="ECO:0000313" key="2">
    <source>
        <dbReference type="EMBL" id="SPZ16899.1"/>
    </source>
</evidence>
<evidence type="ECO:0000313" key="1">
    <source>
        <dbReference type="EMBL" id="SPZ16888.1"/>
    </source>
</evidence>
<proteinExistence type="predicted"/>
<dbReference type="EMBL" id="UAUF01000016">
    <property type="protein sequence ID" value="SPZ16899.1"/>
    <property type="molecule type" value="Genomic_DNA"/>
</dbReference>
<dbReference type="EMBL" id="UAUF01000016">
    <property type="protein sequence ID" value="SPZ16888.1"/>
    <property type="molecule type" value="Genomic_DNA"/>
</dbReference>
<evidence type="ECO:0000313" key="3">
    <source>
        <dbReference type="Proteomes" id="UP000250443"/>
    </source>
</evidence>
<reference evidence="2 3" key="1">
    <citation type="submission" date="2018-06" db="EMBL/GenBank/DDBJ databases">
        <authorList>
            <consortium name="Pathogen Informatics"/>
            <person name="Doyle S."/>
        </authorList>
    </citation>
    <scope>NUCLEOTIDE SEQUENCE [LARGE SCALE GENOMIC DNA]</scope>
    <source>
        <strain evidence="2 3">NCTC11842</strain>
    </source>
</reference>
<name>A0A2X2F854_PSELU</name>
<gene>
    <name evidence="1" type="ORF">NCTC11842_05928</name>
    <name evidence="2" type="ORF">NCTC11842_05939</name>
</gene>
<dbReference type="RefSeq" id="WP_112298071.1">
    <property type="nucleotide sequence ID" value="NZ_UAUF01000016.1"/>
</dbReference>
<organism evidence="2 3">
    <name type="scientific">Pseudomonas luteola</name>
    <dbReference type="NCBI Taxonomy" id="47886"/>
    <lineage>
        <taxon>Bacteria</taxon>
        <taxon>Pseudomonadati</taxon>
        <taxon>Pseudomonadota</taxon>
        <taxon>Gammaproteobacteria</taxon>
        <taxon>Pseudomonadales</taxon>
        <taxon>Pseudomonadaceae</taxon>
        <taxon>Pseudomonas</taxon>
    </lineage>
</organism>
<protein>
    <submittedName>
        <fullName evidence="2">Uncharacterized protein</fullName>
    </submittedName>
</protein>
<sequence length="112" mass="12076">MDTSKLTGMFVGGVVHDVVPRKFGEADAAEIQIKTTVQDKKGRPVDSYVDVRVSPDQVKSGWDNAYRQKKGQFVVAPLAIGQYKGQNETFLQYSCAGMPISLAAPSAVQKAG</sequence>